<feature type="compositionally biased region" description="Low complexity" evidence="8">
    <location>
        <begin position="130"/>
        <end position="152"/>
    </location>
</feature>
<dbReference type="Proteomes" id="UP000749559">
    <property type="component" value="Unassembled WGS sequence"/>
</dbReference>
<dbReference type="PROSITE" id="PS50071">
    <property type="entry name" value="HOMEOBOX_2"/>
    <property type="match status" value="1"/>
</dbReference>
<keyword evidence="3 6" id="KW-0371">Homeobox</keyword>
<feature type="DNA-binding region" description="Homeobox" evidence="6">
    <location>
        <begin position="218"/>
        <end position="277"/>
    </location>
</feature>
<protein>
    <submittedName>
        <fullName evidence="9">Uncharacterized protein</fullName>
    </submittedName>
</protein>
<comment type="caution">
    <text evidence="9">The sequence shown here is derived from an EMBL/GenBank/DDBJ whole genome shotgun (WGS) entry which is preliminary data.</text>
</comment>
<dbReference type="SUPFAM" id="SSF46689">
    <property type="entry name" value="Homeodomain-like"/>
    <property type="match status" value="1"/>
</dbReference>
<evidence type="ECO:0000256" key="5">
    <source>
        <dbReference type="ARBA" id="ARBA00038504"/>
    </source>
</evidence>
<sequence>MFPNLLAPSPYYQGLLQAAAAHVSAAAAVAQPTMGHNSTSFLVENLLRADKPQGYLTRPQPIASTGFTQQQGLYPFYLGVETRTEKGYRSPRNHSPQQQDPDSSVSPSLQQSKPRLKFGVNAILSSEISPKSVTSSSVSSQSQSRVTTTNSSPPGGCSSKCEYSTNAVPCRECIPTSNYDQHMQHSIRYPYYSGSPTMLPMPNAFSFLTSMRGKPRRGMLRRAVFSDLQRKGLEKMFQKQKYISKPDRKKLAAKLGLKDSQVKIWFQNRRMKWRNSKERELLSSGRSRESTLPNKGNPHPDLSNLSNDVDDDASTEMGNEYSKETMRLESPHSNFEDNMLLVSQNEDENMTSSDSEYDEDIDVS</sequence>
<dbReference type="GO" id="GO:0003677">
    <property type="term" value="F:DNA binding"/>
    <property type="evidence" value="ECO:0007669"/>
    <property type="project" value="UniProtKB-UniRule"/>
</dbReference>
<evidence type="ECO:0000256" key="8">
    <source>
        <dbReference type="SAM" id="MobiDB-lite"/>
    </source>
</evidence>
<evidence type="ECO:0000313" key="10">
    <source>
        <dbReference type="Proteomes" id="UP000749559"/>
    </source>
</evidence>
<comment type="subcellular location">
    <subcellularLocation>
        <location evidence="6 7">Nucleus</location>
    </subcellularLocation>
</comment>
<dbReference type="PRINTS" id="PR00024">
    <property type="entry name" value="HOMEOBOX"/>
</dbReference>
<dbReference type="SMART" id="SM00389">
    <property type="entry name" value="HOX"/>
    <property type="match status" value="1"/>
</dbReference>
<evidence type="ECO:0000256" key="7">
    <source>
        <dbReference type="RuleBase" id="RU000682"/>
    </source>
</evidence>
<dbReference type="InterPro" id="IPR020479">
    <property type="entry name" value="HD_metazoa"/>
</dbReference>
<evidence type="ECO:0000256" key="6">
    <source>
        <dbReference type="PROSITE-ProRule" id="PRU00108"/>
    </source>
</evidence>
<dbReference type="CDD" id="cd00086">
    <property type="entry name" value="homeodomain"/>
    <property type="match status" value="1"/>
</dbReference>
<keyword evidence="10" id="KW-1185">Reference proteome</keyword>
<reference evidence="9" key="1">
    <citation type="submission" date="2022-03" db="EMBL/GenBank/DDBJ databases">
        <authorList>
            <person name="Martin C."/>
        </authorList>
    </citation>
    <scope>NUCLEOTIDE SEQUENCE</scope>
</reference>
<gene>
    <name evidence="9" type="ORF">OFUS_LOCUS12942</name>
</gene>
<dbReference type="FunFam" id="1.10.10.60:FF:000177">
    <property type="entry name" value="Homeobox protein DBX1"/>
    <property type="match status" value="1"/>
</dbReference>
<dbReference type="OrthoDB" id="6159439at2759"/>
<dbReference type="InterPro" id="IPR000047">
    <property type="entry name" value="HTH_motif"/>
</dbReference>
<feature type="compositionally biased region" description="Low complexity" evidence="8">
    <location>
        <begin position="95"/>
        <end position="112"/>
    </location>
</feature>
<evidence type="ECO:0000256" key="2">
    <source>
        <dbReference type="ARBA" id="ARBA00023125"/>
    </source>
</evidence>
<keyword evidence="4 6" id="KW-0539">Nucleus</keyword>
<dbReference type="EMBL" id="CAIIXF020000006">
    <property type="protein sequence ID" value="CAH1787185.1"/>
    <property type="molecule type" value="Genomic_DNA"/>
</dbReference>
<dbReference type="InterPro" id="IPR051662">
    <property type="entry name" value="H2.0_Homeobox_NeuralPatt"/>
</dbReference>
<evidence type="ECO:0000256" key="3">
    <source>
        <dbReference type="ARBA" id="ARBA00023155"/>
    </source>
</evidence>
<dbReference type="InterPro" id="IPR017970">
    <property type="entry name" value="Homeobox_CS"/>
</dbReference>
<dbReference type="GO" id="GO:0005634">
    <property type="term" value="C:nucleus"/>
    <property type="evidence" value="ECO:0007669"/>
    <property type="project" value="UniProtKB-SubCell"/>
</dbReference>
<dbReference type="InterPro" id="IPR001356">
    <property type="entry name" value="HD"/>
</dbReference>
<dbReference type="GO" id="GO:0000981">
    <property type="term" value="F:DNA-binding transcription factor activity, RNA polymerase II-specific"/>
    <property type="evidence" value="ECO:0007669"/>
    <property type="project" value="InterPro"/>
</dbReference>
<dbReference type="Pfam" id="PF00046">
    <property type="entry name" value="Homeodomain"/>
    <property type="match status" value="1"/>
</dbReference>
<dbReference type="PANTHER" id="PTHR24331">
    <property type="entry name" value="DBX"/>
    <property type="match status" value="1"/>
</dbReference>
<proteinExistence type="inferred from homology"/>
<dbReference type="AlphaFoldDB" id="A0A8J1TXW6"/>
<feature type="region of interest" description="Disordered" evidence="8">
    <location>
        <begin position="85"/>
        <end position="112"/>
    </location>
</feature>
<evidence type="ECO:0000313" key="9">
    <source>
        <dbReference type="EMBL" id="CAH1787185.1"/>
    </source>
</evidence>
<evidence type="ECO:0000256" key="1">
    <source>
        <dbReference type="ARBA" id="ARBA00022473"/>
    </source>
</evidence>
<dbReference type="PROSITE" id="PS00027">
    <property type="entry name" value="HOMEOBOX_1"/>
    <property type="match status" value="1"/>
</dbReference>
<keyword evidence="2 6" id="KW-0238">DNA-binding</keyword>
<dbReference type="PRINTS" id="PR00031">
    <property type="entry name" value="HTHREPRESSR"/>
</dbReference>
<organism evidence="9 10">
    <name type="scientific">Owenia fusiformis</name>
    <name type="common">Polychaete worm</name>
    <dbReference type="NCBI Taxonomy" id="6347"/>
    <lineage>
        <taxon>Eukaryota</taxon>
        <taxon>Metazoa</taxon>
        <taxon>Spiralia</taxon>
        <taxon>Lophotrochozoa</taxon>
        <taxon>Annelida</taxon>
        <taxon>Polychaeta</taxon>
        <taxon>Sedentaria</taxon>
        <taxon>Canalipalpata</taxon>
        <taxon>Sabellida</taxon>
        <taxon>Oweniida</taxon>
        <taxon>Oweniidae</taxon>
        <taxon>Owenia</taxon>
    </lineage>
</organism>
<dbReference type="Gene3D" id="1.10.10.60">
    <property type="entry name" value="Homeodomain-like"/>
    <property type="match status" value="1"/>
</dbReference>
<comment type="similarity">
    <text evidence="5">Belongs to the H2.0 homeobox family.</text>
</comment>
<feature type="compositionally biased region" description="Basic and acidic residues" evidence="8">
    <location>
        <begin position="276"/>
        <end position="289"/>
    </location>
</feature>
<feature type="compositionally biased region" description="Acidic residues" evidence="8">
    <location>
        <begin position="345"/>
        <end position="364"/>
    </location>
</feature>
<keyword evidence="1" id="KW-0217">Developmental protein</keyword>
<feature type="region of interest" description="Disordered" evidence="8">
    <location>
        <begin position="276"/>
        <end position="364"/>
    </location>
</feature>
<feature type="region of interest" description="Disordered" evidence="8">
    <location>
        <begin position="130"/>
        <end position="158"/>
    </location>
</feature>
<feature type="compositionally biased region" description="Basic and acidic residues" evidence="8">
    <location>
        <begin position="321"/>
        <end position="330"/>
    </location>
</feature>
<name>A0A8J1TXW6_OWEFU</name>
<dbReference type="InterPro" id="IPR009057">
    <property type="entry name" value="Homeodomain-like_sf"/>
</dbReference>
<evidence type="ECO:0000256" key="4">
    <source>
        <dbReference type="ARBA" id="ARBA00023242"/>
    </source>
</evidence>
<dbReference type="PANTHER" id="PTHR24331:SF0">
    <property type="entry name" value="DBX"/>
    <property type="match status" value="1"/>
</dbReference>
<accession>A0A8J1TXW6</accession>